<protein>
    <submittedName>
        <fullName evidence="2">Metal dependent phosphohydrolase</fullName>
    </submittedName>
</protein>
<evidence type="ECO:0000259" key="1">
    <source>
        <dbReference type="PROSITE" id="PS51832"/>
    </source>
</evidence>
<dbReference type="EMBL" id="CP001843">
    <property type="protein sequence ID" value="AEF86662.1"/>
    <property type="molecule type" value="Genomic_DNA"/>
</dbReference>
<reference evidence="3" key="1">
    <citation type="submission" date="2009-12" db="EMBL/GenBank/DDBJ databases">
        <title>Complete sequence of Treponema primitia strain ZAS-2.</title>
        <authorList>
            <person name="Tetu S.G."/>
            <person name="Matson E."/>
            <person name="Ren Q."/>
            <person name="Seshadri R."/>
            <person name="Elbourne L."/>
            <person name="Hassan K.A."/>
            <person name="Durkin A."/>
            <person name="Radune D."/>
            <person name="Mohamoud Y."/>
            <person name="Shay R."/>
            <person name="Jin S."/>
            <person name="Zhang X."/>
            <person name="Lucey K."/>
            <person name="Ballor N.R."/>
            <person name="Ottesen E."/>
            <person name="Rosenthal R."/>
            <person name="Allen A."/>
            <person name="Leadbetter J.R."/>
            <person name="Paulsen I.T."/>
        </authorList>
    </citation>
    <scope>NUCLEOTIDE SEQUENCE [LARGE SCALE GENOMIC DNA]</scope>
    <source>
        <strain evidence="3">ATCC BAA-887 / DSM 12427 / ZAS-2</strain>
    </source>
</reference>
<dbReference type="AlphaFoldDB" id="F5YMP7"/>
<dbReference type="HOGENOM" id="CLU_040286_2_0_12"/>
<reference evidence="2 3" key="2">
    <citation type="journal article" date="2011" name="ISME J.">
        <title>RNA-seq reveals cooperative metabolic interactions between two termite-gut spirochete species in co-culture.</title>
        <authorList>
            <person name="Rosenthal A.Z."/>
            <person name="Matson E.G."/>
            <person name="Eldar A."/>
            <person name="Leadbetter J.R."/>
        </authorList>
    </citation>
    <scope>NUCLEOTIDE SEQUENCE [LARGE SCALE GENOMIC DNA]</scope>
    <source>
        <strain evidence="3">ATCC BAA-887 / DSM 12427 / ZAS-2</strain>
    </source>
</reference>
<dbReference type="Proteomes" id="UP000009223">
    <property type="component" value="Chromosome"/>
</dbReference>
<proteinExistence type="predicted"/>
<dbReference type="eggNOG" id="COG2206">
    <property type="taxonomic scope" value="Bacteria"/>
</dbReference>
<dbReference type="Pfam" id="PF13487">
    <property type="entry name" value="HD_5"/>
    <property type="match status" value="2"/>
</dbReference>
<dbReference type="GO" id="GO:0016787">
    <property type="term" value="F:hydrolase activity"/>
    <property type="evidence" value="ECO:0007669"/>
    <property type="project" value="UniProtKB-KW"/>
</dbReference>
<dbReference type="InterPro" id="IPR003607">
    <property type="entry name" value="HD/PDEase_dom"/>
</dbReference>
<feature type="domain" description="HD-GYP" evidence="1">
    <location>
        <begin position="5"/>
        <end position="199"/>
    </location>
</feature>
<feature type="domain" description="HD-GYP" evidence="1">
    <location>
        <begin position="216"/>
        <end position="411"/>
    </location>
</feature>
<evidence type="ECO:0000313" key="2">
    <source>
        <dbReference type="EMBL" id="AEF86662.1"/>
    </source>
</evidence>
<dbReference type="Gene3D" id="1.10.3210.10">
    <property type="entry name" value="Hypothetical protein af1432"/>
    <property type="match status" value="2"/>
</dbReference>
<dbReference type="RefSeq" id="WP_015707198.1">
    <property type="nucleotide sequence ID" value="NC_015578.1"/>
</dbReference>
<dbReference type="OrthoDB" id="9781505at2"/>
<dbReference type="SMART" id="SM00471">
    <property type="entry name" value="HDc"/>
    <property type="match status" value="2"/>
</dbReference>
<dbReference type="SUPFAM" id="SSF109604">
    <property type="entry name" value="HD-domain/PDEase-like"/>
    <property type="match status" value="2"/>
</dbReference>
<dbReference type="PANTHER" id="PTHR43155:SF1">
    <property type="entry name" value="3'3'-CGAMP-SPECIFIC PHOSPHODIESTERASE 1"/>
    <property type="match status" value="1"/>
</dbReference>
<dbReference type="STRING" id="545694.TREPR_3058"/>
<gene>
    <name evidence="2" type="ordered locus">TREPR_3058</name>
</gene>
<dbReference type="InterPro" id="IPR037522">
    <property type="entry name" value="HD_GYP_dom"/>
</dbReference>
<name>F5YMP7_TREPZ</name>
<keyword evidence="3" id="KW-1185">Reference proteome</keyword>
<dbReference type="CDD" id="cd00077">
    <property type="entry name" value="HDc"/>
    <property type="match status" value="2"/>
</dbReference>
<evidence type="ECO:0000313" key="3">
    <source>
        <dbReference type="Proteomes" id="UP000009223"/>
    </source>
</evidence>
<accession>F5YMP7</accession>
<organism evidence="2 3">
    <name type="scientific">Treponema primitia (strain ATCC BAA-887 / DSM 12427 / ZAS-2)</name>
    <dbReference type="NCBI Taxonomy" id="545694"/>
    <lineage>
        <taxon>Bacteria</taxon>
        <taxon>Pseudomonadati</taxon>
        <taxon>Spirochaetota</taxon>
        <taxon>Spirochaetia</taxon>
        <taxon>Spirochaetales</taxon>
        <taxon>Treponemataceae</taxon>
        <taxon>Treponema</taxon>
    </lineage>
</organism>
<keyword evidence="2" id="KW-0378">Hydrolase</keyword>
<dbReference type="KEGG" id="tpi:TREPR_3058"/>
<dbReference type="PROSITE" id="PS51832">
    <property type="entry name" value="HD_GYP"/>
    <property type="match status" value="2"/>
</dbReference>
<sequence length="411" mass="45620">MNIRMDKLIQTIGAALDIVEGELLGASTNHGKRIAVLSAALGQHLGMEEDRLFALTSCALLHDNALTEYIAAEYRGEPSGNGSGQNVHMKLHCQLGQRNVDTLGFKTGVKDFILYHHERADGSGPYGKRNGEFPLEAELIAISDNLDVTWGLQNYPGDELPKLRSYIEEQAGMLYTGQAAKAMLAVLDQDMLQSLRDKQIAASTGQYLSPYYVDIEDAVILRLADLITRIIDYKSKFTRRHSTQIASKAWAMGGHYRYSPTLRSKLYLAASLHDIGKLATPTTILEKPGRLTDDEFRIITDHVRLTHDLLANIEGLDEIHAWASNHHEKLDGSGYPFGKKAGELDFNSRLMACIDIYQAVSEERPYHPQRNHRDTMAVLYSMAEKGALDQGIVRDMDEALAAWDGGDIPAP</sequence>
<dbReference type="PANTHER" id="PTHR43155">
    <property type="entry name" value="CYCLIC DI-GMP PHOSPHODIESTERASE PA4108-RELATED"/>
    <property type="match status" value="1"/>
</dbReference>